<protein>
    <recommendedName>
        <fullName evidence="2">DUF2415 domain-containing protein</fullName>
    </recommendedName>
</protein>
<dbReference type="Proteomes" id="UP000689129">
    <property type="component" value="Unassembled WGS sequence"/>
</dbReference>
<feature type="compositionally biased region" description="Basic and acidic residues" evidence="1">
    <location>
        <begin position="584"/>
        <end position="611"/>
    </location>
</feature>
<feature type="compositionally biased region" description="Low complexity" evidence="1">
    <location>
        <begin position="561"/>
        <end position="581"/>
    </location>
</feature>
<evidence type="ECO:0000313" key="4">
    <source>
        <dbReference type="Proteomes" id="UP000689129"/>
    </source>
</evidence>
<dbReference type="EMBL" id="JAEMWZ010000197">
    <property type="protein sequence ID" value="KAG7131849.1"/>
    <property type="molecule type" value="Genomic_DNA"/>
</dbReference>
<feature type="compositionally biased region" description="Basic and acidic residues" evidence="1">
    <location>
        <begin position="529"/>
        <end position="538"/>
    </location>
</feature>
<proteinExistence type="predicted"/>
<name>A0A8I2ZI26_VERLO</name>
<dbReference type="PANTHER" id="PTHR43991">
    <property type="entry name" value="WD REPEAT PROTEIN (AFU_ORTHOLOGUE AFUA_8G05640)-RELATED"/>
    <property type="match status" value="1"/>
</dbReference>
<evidence type="ECO:0000313" key="3">
    <source>
        <dbReference type="EMBL" id="KAG7131849.1"/>
    </source>
</evidence>
<dbReference type="AlphaFoldDB" id="A0A8I2ZI26"/>
<evidence type="ECO:0000256" key="1">
    <source>
        <dbReference type="SAM" id="MobiDB-lite"/>
    </source>
</evidence>
<dbReference type="PANTHER" id="PTHR43991:SF9">
    <property type="entry name" value="DUF2415 DOMAIN-CONTAINING PROTEIN"/>
    <property type="match status" value="1"/>
</dbReference>
<feature type="region of interest" description="Disordered" evidence="1">
    <location>
        <begin position="488"/>
        <end position="611"/>
    </location>
</feature>
<organism evidence="3 4">
    <name type="scientific">Verticillium longisporum</name>
    <name type="common">Verticillium dahliae var. longisporum</name>
    <dbReference type="NCBI Taxonomy" id="100787"/>
    <lineage>
        <taxon>Eukaryota</taxon>
        <taxon>Fungi</taxon>
        <taxon>Dikarya</taxon>
        <taxon>Ascomycota</taxon>
        <taxon>Pezizomycotina</taxon>
        <taxon>Sordariomycetes</taxon>
        <taxon>Hypocreomycetidae</taxon>
        <taxon>Glomerellales</taxon>
        <taxon>Plectosphaerellaceae</taxon>
        <taxon>Verticillium</taxon>
    </lineage>
</organism>
<evidence type="ECO:0000259" key="2">
    <source>
        <dbReference type="Pfam" id="PF10313"/>
    </source>
</evidence>
<dbReference type="Pfam" id="PF10313">
    <property type="entry name" value="DUF2415"/>
    <property type="match status" value="1"/>
</dbReference>
<dbReference type="OrthoDB" id="64353at2759"/>
<sequence>MAVKDGVSCYPTERLISRKSRRHYRIPVKSQHWQLRSLISADARDGVYFPGGNGANHVQRLNTTTNECETVRLLSFSPRCLVAQNGWVCCGGETGEFTALQVHDTLNSAASDLGDLQSSFDVDSDFARIGLAYMRPDGSVAPRTRLLPRASKTSTAKSMKLARDRVNCVTLWFPQDMAPPSPDRYNEPVAVLANNDKTVVVISLHDFEAKDKTEPLDMVTYPDYVNRSLLSPDGRLLIAILDDPYLYIHRRVEKHDDQTAAGDSNATEYQWEEARNVLLKSQRKGDLSDSRGSFAACFSHSGAYLAVGTQYGTVSIFDVETLTDLDADPLLTTFDSSRPMVSEGAIRDMAFCPGPFDLLAWTEDRGHVGIADIRSGFAQQQILNISATDDFSHVSILDRNSVDPRLLEGRGERSDNLAANLSSSLNLSDLRRLRGPEGADRHGLPLSHEETVVLEALQAERRRREQTDRIAARLADHSSGPTLTAALTASGRLPRPGSSVVANNNEAGDDDVARAERVRTIQRLAQEGTSERDRERRALFAPPRRSATVRSSDGSGGGVGSPTTLTPATVNTATATNLATLRSAAEEERERQRERDRERERERERERDRDRSSFLPFINSVAMREMDERLARRRVVVDHAVHESPPEPDNTAGISWSEDGRTLFVGAENGIYEFHVDTQGRKYCPKLTMR</sequence>
<dbReference type="InterPro" id="IPR019417">
    <property type="entry name" value="DUF2415"/>
</dbReference>
<accession>A0A8I2ZI26</accession>
<comment type="caution">
    <text evidence="3">The sequence shown here is derived from an EMBL/GenBank/DDBJ whole genome shotgun (WGS) entry which is preliminary data.</text>
</comment>
<reference evidence="3" key="1">
    <citation type="journal article" date="2021" name="Mol. Plant Pathol.">
        <title>A 20-kb lineage-specific genomic region tames virulence in pathogenic amphidiploid Verticillium longisporum.</title>
        <authorList>
            <person name="Harting R."/>
            <person name="Starke J."/>
            <person name="Kusch H."/>
            <person name="Poggeler S."/>
            <person name="Maurus I."/>
            <person name="Schluter R."/>
            <person name="Landesfeind M."/>
            <person name="Bulla I."/>
            <person name="Nowrousian M."/>
            <person name="de Jonge R."/>
            <person name="Stahlhut G."/>
            <person name="Hoff K.J."/>
            <person name="Asshauer K.P."/>
            <person name="Thurmer A."/>
            <person name="Stanke M."/>
            <person name="Daniel R."/>
            <person name="Morgenstern B."/>
            <person name="Thomma B.P.H.J."/>
            <person name="Kronstad J.W."/>
            <person name="Braus-Stromeyer S.A."/>
            <person name="Braus G.H."/>
        </authorList>
    </citation>
    <scope>NUCLEOTIDE SEQUENCE</scope>
    <source>
        <strain evidence="3">Vl32</strain>
    </source>
</reference>
<gene>
    <name evidence="3" type="ORF">HYQ45_009691</name>
</gene>
<feature type="domain" description="DUF2415" evidence="2">
    <location>
        <begin position="344"/>
        <end position="383"/>
    </location>
</feature>